<organism evidence="8 9">
    <name type="scientific">Nitrolancea hollandica Lb</name>
    <dbReference type="NCBI Taxonomy" id="1129897"/>
    <lineage>
        <taxon>Bacteria</taxon>
        <taxon>Pseudomonadati</taxon>
        <taxon>Thermomicrobiota</taxon>
        <taxon>Thermomicrobia</taxon>
        <taxon>Sphaerobacterales</taxon>
        <taxon>Sphaerobacterineae</taxon>
        <taxon>Sphaerobacteraceae</taxon>
        <taxon>Nitrolancea</taxon>
    </lineage>
</organism>
<evidence type="ECO:0000256" key="3">
    <source>
        <dbReference type="ARBA" id="ARBA00022679"/>
    </source>
</evidence>
<dbReference type="GO" id="GO:0008299">
    <property type="term" value="P:isoprenoid biosynthetic process"/>
    <property type="evidence" value="ECO:0007669"/>
    <property type="project" value="UniProtKB-KW"/>
</dbReference>
<dbReference type="InterPro" id="IPR000092">
    <property type="entry name" value="Polyprenyl_synt"/>
</dbReference>
<proteinExistence type="inferred from homology"/>
<keyword evidence="5" id="KW-0460">Magnesium</keyword>
<dbReference type="EMBL" id="CAGS01000645">
    <property type="protein sequence ID" value="CCF86038.1"/>
    <property type="molecule type" value="Genomic_DNA"/>
</dbReference>
<evidence type="ECO:0000313" key="8">
    <source>
        <dbReference type="EMBL" id="CCF86038.1"/>
    </source>
</evidence>
<evidence type="ECO:0000256" key="6">
    <source>
        <dbReference type="ARBA" id="ARBA00023229"/>
    </source>
</evidence>
<dbReference type="GO" id="GO:0046872">
    <property type="term" value="F:metal ion binding"/>
    <property type="evidence" value="ECO:0007669"/>
    <property type="project" value="UniProtKB-KW"/>
</dbReference>
<evidence type="ECO:0000256" key="1">
    <source>
        <dbReference type="ARBA" id="ARBA00001946"/>
    </source>
</evidence>
<evidence type="ECO:0000256" key="5">
    <source>
        <dbReference type="ARBA" id="ARBA00022842"/>
    </source>
</evidence>
<keyword evidence="3 7" id="KW-0808">Transferase</keyword>
<evidence type="ECO:0000313" key="9">
    <source>
        <dbReference type="Proteomes" id="UP000004221"/>
    </source>
</evidence>
<protein>
    <submittedName>
        <fullName evidence="8">Putative Geranylgeranyl pyrophosphate synthase-like protein</fullName>
    </submittedName>
</protein>
<keyword evidence="4" id="KW-0479">Metal-binding</keyword>
<name>I4EMX5_9BACT</name>
<dbReference type="OrthoDB" id="9805316at2"/>
<keyword evidence="9" id="KW-1185">Reference proteome</keyword>
<sequence length="357" mass="38913">MYASGRFGRVVGSSSAGASFLIGSNLLMDRSGYHFPQVATQVRAAIREAYDEPAIQEFLLELMARPGRVLAPQGPAKWPAFVLDTCQALGGEREQASKAATAVEFVVAAIDVIDDLIDDDWDGDLVQRARALNASLALSWLAQRCASHVSDGQTVEQTHRITNLIAQGSLASCAGQDLDLVFEAISDVSEERAHEMTRLKSGSLVAMACQVGAAVAVDDAATIEAVGVFGRHIGVISQLLNDLAGIEPDVSRQSSDLRRKKKTLPVAYSLRCAREEGVADILEWYQESTLWSRRGEERIAATIHDLGALHFTWVVAETHRQEALTALRTLGKITGRSEVMRLRSLVPALRMRARHRE</sequence>
<dbReference type="RefSeq" id="WP_008481548.1">
    <property type="nucleotide sequence ID" value="NZ_CAGS01000645.1"/>
</dbReference>
<reference evidence="8 9" key="1">
    <citation type="journal article" date="2012" name="ISME J.">
        <title>Nitrification expanded: discovery, physiology and genomics of a nitrite-oxidizing bacterium from the phylum Chloroflexi.</title>
        <authorList>
            <person name="Sorokin D.Y."/>
            <person name="Lucker S."/>
            <person name="Vejmelkova D."/>
            <person name="Kostrikina N.A."/>
            <person name="Kleerebezem R."/>
            <person name="Rijpstra W.I."/>
            <person name="Damste J.S."/>
            <person name="Le Paslier D."/>
            <person name="Muyzer G."/>
            <person name="Wagner M."/>
            <person name="van Loosdrecht M.C."/>
            <person name="Daims H."/>
        </authorList>
    </citation>
    <scope>NUCLEOTIDE SEQUENCE [LARGE SCALE GENOMIC DNA]</scope>
    <source>
        <strain evidence="9">none</strain>
    </source>
</reference>
<comment type="cofactor">
    <cofactor evidence="1">
        <name>Mg(2+)</name>
        <dbReference type="ChEBI" id="CHEBI:18420"/>
    </cofactor>
</comment>
<comment type="similarity">
    <text evidence="2 7">Belongs to the FPP/GGPP synthase family.</text>
</comment>
<dbReference type="Pfam" id="PF00348">
    <property type="entry name" value="polyprenyl_synt"/>
    <property type="match status" value="1"/>
</dbReference>
<dbReference type="Gene3D" id="1.10.600.10">
    <property type="entry name" value="Farnesyl Diphosphate Synthase"/>
    <property type="match status" value="1"/>
</dbReference>
<gene>
    <name evidence="8" type="ORF">NITHO_680002</name>
</gene>
<dbReference type="InterPro" id="IPR008949">
    <property type="entry name" value="Isoprenoid_synthase_dom_sf"/>
</dbReference>
<evidence type="ECO:0000256" key="4">
    <source>
        <dbReference type="ARBA" id="ARBA00022723"/>
    </source>
</evidence>
<keyword evidence="6" id="KW-0414">Isoprene biosynthesis</keyword>
<evidence type="ECO:0000256" key="2">
    <source>
        <dbReference type="ARBA" id="ARBA00006706"/>
    </source>
</evidence>
<dbReference type="SUPFAM" id="SSF48576">
    <property type="entry name" value="Terpenoid synthases"/>
    <property type="match status" value="1"/>
</dbReference>
<dbReference type="PANTHER" id="PTHR43281:SF1">
    <property type="entry name" value="FARNESYL DIPHOSPHATE SYNTHASE"/>
    <property type="match status" value="1"/>
</dbReference>
<dbReference type="Proteomes" id="UP000004221">
    <property type="component" value="Unassembled WGS sequence"/>
</dbReference>
<accession>I4EMX5</accession>
<evidence type="ECO:0000256" key="7">
    <source>
        <dbReference type="RuleBase" id="RU004466"/>
    </source>
</evidence>
<dbReference type="GO" id="GO:0004659">
    <property type="term" value="F:prenyltransferase activity"/>
    <property type="evidence" value="ECO:0007669"/>
    <property type="project" value="InterPro"/>
</dbReference>
<comment type="caution">
    <text evidence="8">The sequence shown here is derived from an EMBL/GenBank/DDBJ whole genome shotgun (WGS) entry which is preliminary data.</text>
</comment>
<dbReference type="PANTHER" id="PTHR43281">
    <property type="entry name" value="FARNESYL DIPHOSPHATE SYNTHASE"/>
    <property type="match status" value="1"/>
</dbReference>
<dbReference type="AlphaFoldDB" id="I4EMX5"/>
<dbReference type="CDD" id="cd00867">
    <property type="entry name" value="Trans_IPPS"/>
    <property type="match status" value="1"/>
</dbReference>